<name>A0A1E7JZ50_9ACTN</name>
<organism evidence="2 3">
    <name type="scientific">Streptomyces oceani</name>
    <dbReference type="NCBI Taxonomy" id="1075402"/>
    <lineage>
        <taxon>Bacteria</taxon>
        <taxon>Bacillati</taxon>
        <taxon>Actinomycetota</taxon>
        <taxon>Actinomycetes</taxon>
        <taxon>Kitasatosporales</taxon>
        <taxon>Streptomycetaceae</taxon>
        <taxon>Streptomyces</taxon>
    </lineage>
</organism>
<comment type="caution">
    <text evidence="2">The sequence shown here is derived from an EMBL/GenBank/DDBJ whole genome shotgun (WGS) entry which is preliminary data.</text>
</comment>
<evidence type="ECO:0000313" key="2">
    <source>
        <dbReference type="EMBL" id="OEU96967.1"/>
    </source>
</evidence>
<reference evidence="2 3" key="1">
    <citation type="journal article" date="2016" name="Front. Microbiol.">
        <title>Comparative Genomics Analysis of Streptomyces Species Reveals Their Adaptation to the Marine Environment and Their Diversity at the Genomic Level.</title>
        <authorList>
            <person name="Tian X."/>
            <person name="Zhang Z."/>
            <person name="Yang T."/>
            <person name="Chen M."/>
            <person name="Li J."/>
            <person name="Chen F."/>
            <person name="Yang J."/>
            <person name="Li W."/>
            <person name="Zhang B."/>
            <person name="Zhang Z."/>
            <person name="Wu J."/>
            <person name="Zhang C."/>
            <person name="Long L."/>
            <person name="Xiao J."/>
        </authorList>
    </citation>
    <scope>NUCLEOTIDE SEQUENCE [LARGE SCALE GENOMIC DNA]</scope>
    <source>
        <strain evidence="2 3">SCSIO 02100</strain>
    </source>
</reference>
<sequence length="65" mass="7072">MRRRCGGGSDRQGLAMMERTTSQAEGERVDDSTGTDEEYGHPDVPQTTPSQAEGERVEDSREGGD</sequence>
<proteinExistence type="predicted"/>
<keyword evidence="3" id="KW-1185">Reference proteome</keyword>
<dbReference type="Proteomes" id="UP000176101">
    <property type="component" value="Unassembled WGS sequence"/>
</dbReference>
<dbReference type="EMBL" id="LJGU01000133">
    <property type="protein sequence ID" value="OEU96967.1"/>
    <property type="molecule type" value="Genomic_DNA"/>
</dbReference>
<protein>
    <submittedName>
        <fullName evidence="2">Uncharacterized protein</fullName>
    </submittedName>
</protein>
<evidence type="ECO:0000256" key="1">
    <source>
        <dbReference type="SAM" id="MobiDB-lite"/>
    </source>
</evidence>
<feature type="compositionally biased region" description="Gly residues" evidence="1">
    <location>
        <begin position="1"/>
        <end position="10"/>
    </location>
</feature>
<evidence type="ECO:0000313" key="3">
    <source>
        <dbReference type="Proteomes" id="UP000176101"/>
    </source>
</evidence>
<gene>
    <name evidence="2" type="ORF">AN216_18280</name>
</gene>
<feature type="compositionally biased region" description="Basic and acidic residues" evidence="1">
    <location>
        <begin position="53"/>
        <end position="65"/>
    </location>
</feature>
<accession>A0A1E7JZ50</accession>
<feature type="region of interest" description="Disordered" evidence="1">
    <location>
        <begin position="1"/>
        <end position="65"/>
    </location>
</feature>
<dbReference type="AlphaFoldDB" id="A0A1E7JZ50"/>